<feature type="domain" description="Peptidase S1" evidence="7">
    <location>
        <begin position="24"/>
        <end position="247"/>
    </location>
</feature>
<keyword evidence="4" id="KW-1015">Disulfide bond</keyword>
<evidence type="ECO:0000256" key="3">
    <source>
        <dbReference type="ARBA" id="ARBA00023026"/>
    </source>
</evidence>
<accession>T0S4Q7</accession>
<dbReference type="InterPro" id="IPR001314">
    <property type="entry name" value="Peptidase_S1A"/>
</dbReference>
<dbReference type="InterPro" id="IPR050430">
    <property type="entry name" value="Peptidase_S1"/>
</dbReference>
<keyword evidence="9" id="KW-1185">Reference proteome</keyword>
<name>T0S4Q7_SAPDV</name>
<dbReference type="GeneID" id="19945496"/>
<dbReference type="OMA" id="APWMAMV"/>
<dbReference type="InterPro" id="IPR018114">
    <property type="entry name" value="TRYPSIN_HIS"/>
</dbReference>
<evidence type="ECO:0000256" key="1">
    <source>
        <dbReference type="ARBA" id="ARBA00007664"/>
    </source>
</evidence>
<dbReference type="eggNOG" id="KOG3627">
    <property type="taxonomic scope" value="Eukaryota"/>
</dbReference>
<evidence type="ECO:0000313" key="8">
    <source>
        <dbReference type="EMBL" id="EQC37742.1"/>
    </source>
</evidence>
<dbReference type="Pfam" id="PF00089">
    <property type="entry name" value="Trypsin"/>
    <property type="match status" value="1"/>
</dbReference>
<dbReference type="PANTHER" id="PTHR24276">
    <property type="entry name" value="POLYSERASE-RELATED"/>
    <property type="match status" value="1"/>
</dbReference>
<dbReference type="PANTHER" id="PTHR24276:SF98">
    <property type="entry name" value="FI18310P1-RELATED"/>
    <property type="match status" value="1"/>
</dbReference>
<keyword evidence="3" id="KW-0843">Virulence</keyword>
<dbReference type="VEuPathDB" id="FungiDB:SDRG_04769"/>
<protein>
    <recommendedName>
        <fullName evidence="7">Peptidase S1 domain-containing protein</fullName>
    </recommendedName>
</protein>
<evidence type="ECO:0000313" key="9">
    <source>
        <dbReference type="Proteomes" id="UP000030762"/>
    </source>
</evidence>
<keyword evidence="5" id="KW-0325">Glycoprotein</keyword>
<evidence type="ECO:0000256" key="6">
    <source>
        <dbReference type="SAM" id="SignalP"/>
    </source>
</evidence>
<dbReference type="PROSITE" id="PS50240">
    <property type="entry name" value="TRYPSIN_DOM"/>
    <property type="match status" value="1"/>
</dbReference>
<evidence type="ECO:0000256" key="5">
    <source>
        <dbReference type="ARBA" id="ARBA00023180"/>
    </source>
</evidence>
<dbReference type="InterPro" id="IPR001254">
    <property type="entry name" value="Trypsin_dom"/>
</dbReference>
<reference evidence="8 9" key="1">
    <citation type="submission" date="2012-04" db="EMBL/GenBank/DDBJ databases">
        <title>The Genome Sequence of Saprolegnia declina VS20.</title>
        <authorList>
            <consortium name="The Broad Institute Genome Sequencing Platform"/>
            <person name="Russ C."/>
            <person name="Nusbaum C."/>
            <person name="Tyler B."/>
            <person name="van West P."/>
            <person name="Dieguez-Uribeondo J."/>
            <person name="de Bruijn I."/>
            <person name="Tripathy S."/>
            <person name="Jiang R."/>
            <person name="Young S.K."/>
            <person name="Zeng Q."/>
            <person name="Gargeya S."/>
            <person name="Fitzgerald M."/>
            <person name="Haas B."/>
            <person name="Abouelleil A."/>
            <person name="Alvarado L."/>
            <person name="Arachchi H.M."/>
            <person name="Berlin A."/>
            <person name="Chapman S.B."/>
            <person name="Goldberg J."/>
            <person name="Griggs A."/>
            <person name="Gujja S."/>
            <person name="Hansen M."/>
            <person name="Howarth C."/>
            <person name="Imamovic A."/>
            <person name="Larimer J."/>
            <person name="McCowen C."/>
            <person name="Montmayeur A."/>
            <person name="Murphy C."/>
            <person name="Neiman D."/>
            <person name="Pearson M."/>
            <person name="Priest M."/>
            <person name="Roberts A."/>
            <person name="Saif S."/>
            <person name="Shea T."/>
            <person name="Sisk P."/>
            <person name="Sykes S."/>
            <person name="Wortman J."/>
            <person name="Nusbaum C."/>
            <person name="Birren B."/>
        </authorList>
    </citation>
    <scope>NUCLEOTIDE SEQUENCE [LARGE SCALE GENOMIC DNA]</scope>
    <source>
        <strain evidence="8 9">VS20</strain>
    </source>
</reference>
<feature type="signal peptide" evidence="6">
    <location>
        <begin position="1"/>
        <end position="20"/>
    </location>
</feature>
<organism evidence="8 9">
    <name type="scientific">Saprolegnia diclina (strain VS20)</name>
    <dbReference type="NCBI Taxonomy" id="1156394"/>
    <lineage>
        <taxon>Eukaryota</taxon>
        <taxon>Sar</taxon>
        <taxon>Stramenopiles</taxon>
        <taxon>Oomycota</taxon>
        <taxon>Saprolegniomycetes</taxon>
        <taxon>Saprolegniales</taxon>
        <taxon>Saprolegniaceae</taxon>
        <taxon>Saprolegnia</taxon>
    </lineage>
</organism>
<keyword evidence="2 6" id="KW-0732">Signal</keyword>
<gene>
    <name evidence="8" type="ORF">SDRG_04769</name>
</gene>
<sequence>MLAALRTLGLTALVATNVLGWPMLHGGNPAPDATFVAGVRDSINGANRCAGTLIAPRLVLTAAHCLFTQVQIRVYQFLPAQYVSIGAVNANGTGEQIAVIQSVVHPNYTYDALNWSTTNDVGVLILASPSSYPPIALDFNPLVPAGVSATVYGWPDAAGNRSVETATVLSQGACQSVFTQLSATSLCTEAESQRNQCSRNSGGPLTIVANGSQVLVGVDSFGIDCQSGIDVSARLSSAQDFLTPFLTNATLNTVLSL</sequence>
<dbReference type="OrthoDB" id="73427at2759"/>
<dbReference type="EMBL" id="JH767143">
    <property type="protein sequence ID" value="EQC37742.1"/>
    <property type="molecule type" value="Genomic_DNA"/>
</dbReference>
<dbReference type="SUPFAM" id="SSF50494">
    <property type="entry name" value="Trypsin-like serine proteases"/>
    <property type="match status" value="1"/>
</dbReference>
<dbReference type="AlphaFoldDB" id="T0S4Q7"/>
<feature type="chain" id="PRO_5004571377" description="Peptidase S1 domain-containing protein" evidence="6">
    <location>
        <begin position="21"/>
        <end position="257"/>
    </location>
</feature>
<dbReference type="InterPro" id="IPR009003">
    <property type="entry name" value="Peptidase_S1_PA"/>
</dbReference>
<dbReference type="InParanoid" id="T0S4Q7"/>
<comment type="similarity">
    <text evidence="1">Belongs to the peptidase S1 family.</text>
</comment>
<dbReference type="InterPro" id="IPR043504">
    <property type="entry name" value="Peptidase_S1_PA_chymotrypsin"/>
</dbReference>
<evidence type="ECO:0000259" key="7">
    <source>
        <dbReference type="PROSITE" id="PS50240"/>
    </source>
</evidence>
<dbReference type="PRINTS" id="PR00722">
    <property type="entry name" value="CHYMOTRYPSIN"/>
</dbReference>
<dbReference type="RefSeq" id="XP_008608675.1">
    <property type="nucleotide sequence ID" value="XM_008610453.1"/>
</dbReference>
<evidence type="ECO:0000256" key="4">
    <source>
        <dbReference type="ARBA" id="ARBA00023157"/>
    </source>
</evidence>
<dbReference type="GO" id="GO:0004252">
    <property type="term" value="F:serine-type endopeptidase activity"/>
    <property type="evidence" value="ECO:0007669"/>
    <property type="project" value="InterPro"/>
</dbReference>
<proteinExistence type="inferred from homology"/>
<dbReference type="SMART" id="SM00020">
    <property type="entry name" value="Tryp_SPc"/>
    <property type="match status" value="1"/>
</dbReference>
<evidence type="ECO:0000256" key="2">
    <source>
        <dbReference type="ARBA" id="ARBA00022729"/>
    </source>
</evidence>
<dbReference type="GO" id="GO:0006508">
    <property type="term" value="P:proteolysis"/>
    <property type="evidence" value="ECO:0007669"/>
    <property type="project" value="InterPro"/>
</dbReference>
<dbReference type="Proteomes" id="UP000030762">
    <property type="component" value="Unassembled WGS sequence"/>
</dbReference>
<dbReference type="STRING" id="1156394.T0S4Q7"/>
<dbReference type="PROSITE" id="PS00134">
    <property type="entry name" value="TRYPSIN_HIS"/>
    <property type="match status" value="1"/>
</dbReference>
<dbReference type="Gene3D" id="2.40.10.10">
    <property type="entry name" value="Trypsin-like serine proteases"/>
    <property type="match status" value="1"/>
</dbReference>